<feature type="signal peptide" evidence="1">
    <location>
        <begin position="1"/>
        <end position="38"/>
    </location>
</feature>
<dbReference type="AlphaFoldDB" id="A0A212JRC2"/>
<dbReference type="EMBL" id="FLUP01000001">
    <property type="protein sequence ID" value="SBW01980.1"/>
    <property type="molecule type" value="Genomic_DNA"/>
</dbReference>
<evidence type="ECO:0000256" key="1">
    <source>
        <dbReference type="SAM" id="SignalP"/>
    </source>
</evidence>
<proteinExistence type="predicted"/>
<organism evidence="2">
    <name type="scientific">uncultured Desulfovibrio sp</name>
    <dbReference type="NCBI Taxonomy" id="167968"/>
    <lineage>
        <taxon>Bacteria</taxon>
        <taxon>Pseudomonadati</taxon>
        <taxon>Thermodesulfobacteriota</taxon>
        <taxon>Desulfovibrionia</taxon>
        <taxon>Desulfovibrionales</taxon>
        <taxon>Desulfovibrionaceae</taxon>
        <taxon>Desulfovibrio</taxon>
        <taxon>environmental samples</taxon>
    </lineage>
</organism>
<protein>
    <submittedName>
        <fullName evidence="2">Uncharacterized protein</fullName>
    </submittedName>
</protein>
<accession>A0A212JRC2</accession>
<sequence>MAKNIDCTGAGFLPCAFIMGFAAACLLALCLLPPAASAREIAEVDSPEWCARHSSPAKNQTQVQAECLRLEAACRAALPDLAPAASCPDRQLDRCVAQQRDGGSWCAILCCFDPDAPSCRAAAASIPAFLATPKR</sequence>
<name>A0A212JRC2_9BACT</name>
<keyword evidence="1" id="KW-0732">Signal</keyword>
<reference evidence="2" key="1">
    <citation type="submission" date="2016-04" db="EMBL/GenBank/DDBJ databases">
        <authorList>
            <person name="Evans L.H."/>
            <person name="Alamgir A."/>
            <person name="Owens N."/>
            <person name="Weber N.D."/>
            <person name="Virtaneva K."/>
            <person name="Barbian K."/>
            <person name="Babar A."/>
            <person name="Rosenke K."/>
        </authorList>
    </citation>
    <scope>NUCLEOTIDE SEQUENCE</scope>
    <source>
        <strain evidence="2">92-2</strain>
    </source>
</reference>
<gene>
    <name evidence="2" type="ORF">KM92DES2_11587</name>
</gene>
<feature type="chain" id="PRO_5012939570" evidence="1">
    <location>
        <begin position="39"/>
        <end position="135"/>
    </location>
</feature>
<evidence type="ECO:0000313" key="2">
    <source>
        <dbReference type="EMBL" id="SBW01980.1"/>
    </source>
</evidence>
<dbReference type="RefSeq" id="WP_227118128.1">
    <property type="nucleotide sequence ID" value="NZ_LT598928.1"/>
</dbReference>
<dbReference type="PROSITE" id="PS51257">
    <property type="entry name" value="PROKAR_LIPOPROTEIN"/>
    <property type="match status" value="1"/>
</dbReference>